<dbReference type="Proteomes" id="UP000000366">
    <property type="component" value="Chromosome"/>
</dbReference>
<dbReference type="RefSeq" id="WP_011829378.1">
    <property type="nucleotide sequence ID" value="NC_008825.1"/>
</dbReference>
<dbReference type="eggNOG" id="COG3239">
    <property type="taxonomic scope" value="Bacteria"/>
</dbReference>
<organism evidence="3 4">
    <name type="scientific">Methylibium petroleiphilum (strain ATCC BAA-1232 / LMG 22953 / PM1)</name>
    <dbReference type="NCBI Taxonomy" id="420662"/>
    <lineage>
        <taxon>Bacteria</taxon>
        <taxon>Pseudomonadati</taxon>
        <taxon>Pseudomonadota</taxon>
        <taxon>Betaproteobacteria</taxon>
        <taxon>Burkholderiales</taxon>
        <taxon>Sphaerotilaceae</taxon>
        <taxon>Methylibium</taxon>
    </lineage>
</organism>
<proteinExistence type="predicted"/>
<dbReference type="GO" id="GO:0008610">
    <property type="term" value="P:lipid biosynthetic process"/>
    <property type="evidence" value="ECO:0007669"/>
    <property type="project" value="UniProtKB-ARBA"/>
</dbReference>
<keyword evidence="1" id="KW-1133">Transmembrane helix</keyword>
<keyword evidence="1" id="KW-0472">Membrane</keyword>
<evidence type="ECO:0000259" key="2">
    <source>
        <dbReference type="Pfam" id="PF00487"/>
    </source>
</evidence>
<feature type="transmembrane region" description="Helical" evidence="1">
    <location>
        <begin position="58"/>
        <end position="77"/>
    </location>
</feature>
<dbReference type="GO" id="GO:0016717">
    <property type="term" value="F:oxidoreductase activity, acting on paired donors, with oxidation of a pair of donors resulting in the reduction of molecular oxygen to two molecules of water"/>
    <property type="evidence" value="ECO:0007669"/>
    <property type="project" value="TreeGrafter"/>
</dbReference>
<dbReference type="STRING" id="420662.Mpe_A1782"/>
<evidence type="ECO:0000313" key="4">
    <source>
        <dbReference type="Proteomes" id="UP000000366"/>
    </source>
</evidence>
<evidence type="ECO:0000256" key="1">
    <source>
        <dbReference type="SAM" id="Phobius"/>
    </source>
</evidence>
<dbReference type="PANTHER" id="PTHR19353">
    <property type="entry name" value="FATTY ACID DESATURASE 2"/>
    <property type="match status" value="1"/>
</dbReference>
<dbReference type="Pfam" id="PF00487">
    <property type="entry name" value="FA_desaturase"/>
    <property type="match status" value="1"/>
</dbReference>
<dbReference type="GO" id="GO:0016020">
    <property type="term" value="C:membrane"/>
    <property type="evidence" value="ECO:0007669"/>
    <property type="project" value="TreeGrafter"/>
</dbReference>
<dbReference type="KEGG" id="mpt:Mpe_A1782"/>
<name>A2SGQ2_METPP</name>
<keyword evidence="4" id="KW-1185">Reference proteome</keyword>
<gene>
    <name evidence="3" type="ordered locus">Mpe_A1782</name>
</gene>
<dbReference type="EMBL" id="CP000555">
    <property type="protein sequence ID" value="ABM94741.1"/>
    <property type="molecule type" value="Genomic_DNA"/>
</dbReference>
<accession>A2SGQ2</accession>
<dbReference type="PANTHER" id="PTHR19353:SF19">
    <property type="entry name" value="DELTA(5) FATTY ACID DESATURASE C-RELATED"/>
    <property type="match status" value="1"/>
</dbReference>
<dbReference type="InterPro" id="IPR005804">
    <property type="entry name" value="FA_desaturase_dom"/>
</dbReference>
<dbReference type="InterPro" id="IPR012171">
    <property type="entry name" value="Fatty_acid_desaturase"/>
</dbReference>
<feature type="transmembrane region" description="Helical" evidence="1">
    <location>
        <begin position="117"/>
        <end position="136"/>
    </location>
</feature>
<reference evidence="3 4" key="1">
    <citation type="journal article" date="2007" name="J. Bacteriol.">
        <title>Whole-genome analysis of the methyl tert-butyl ether-degrading beta-proteobacterium Methylibium petroleiphilum PM1.</title>
        <authorList>
            <person name="Kane S.R."/>
            <person name="Chakicherla A.Y."/>
            <person name="Chain P.S.G."/>
            <person name="Schmidt R."/>
            <person name="Shin M.W."/>
            <person name="Legler T.C."/>
            <person name="Scow K.M."/>
            <person name="Larimer F.W."/>
            <person name="Lucas S.M."/>
            <person name="Richardson P.M."/>
            <person name="Hristova K.R."/>
        </authorList>
    </citation>
    <scope>NUCLEOTIDE SEQUENCE [LARGE SCALE GENOMIC DNA]</scope>
    <source>
        <strain evidence="4">ATCC BAA-1232 / LMG 22953 / PM1</strain>
    </source>
</reference>
<feature type="domain" description="Fatty acid desaturase" evidence="2">
    <location>
        <begin position="80"/>
        <end position="345"/>
    </location>
</feature>
<protein>
    <submittedName>
        <fullName evidence="3">Fatty acid desaturase family protein</fullName>
    </submittedName>
</protein>
<sequence>MNHGTPPMQAGDEFREDLRPLAATVARAGQGAAAARRVLGAQELAPLTRLNDCRSMGALALSVGVSAAAITFGLAVWPSPWVLASVLVVGVQQHGFFILAHEAAHYRLLSSRRLNDVLGRLIGMVGGISMCTYRVIHRLHHNHLYGPQDPDTAIHGGYPRGVAYLWKKLGADLLGANAWKTYAYFFGAPAIRDETAMGGEGALRSQKLLNDTSADLRRAARQDRWWVVAAQLALPAASFGLGGWQGLAQYAVLWALPLLTVLQPILRLRAICEHGAVTDLGSPLTAARSNLTGPAKSGRAADTLLNLLGRALLFPHHVNHHLEHHLYPAVPHYHLPRLHRLLAAKGVLDGAEVRDLSDTFRRLFAPRPAHRAAPPTLPGASTP</sequence>
<keyword evidence="1" id="KW-0812">Transmembrane</keyword>
<dbReference type="AlphaFoldDB" id="A2SGQ2"/>
<evidence type="ECO:0000313" key="3">
    <source>
        <dbReference type="EMBL" id="ABM94741.1"/>
    </source>
</evidence>
<dbReference type="HOGENOM" id="CLU_052920_2_0_4"/>